<comment type="subcellular location">
    <subcellularLocation>
        <location evidence="1">Mitochondrion outer membrane</location>
        <topology evidence="1">Multi-pass membrane protein</topology>
    </subcellularLocation>
</comment>
<keyword evidence="3" id="KW-0812">Transmembrane</keyword>
<name>A0A8R1HQB4_CAEJA</name>
<dbReference type="EnsemblMetazoa" id="CJA05589b.1">
    <property type="protein sequence ID" value="CJA05589b.1"/>
    <property type="gene ID" value="WBGene00124793"/>
</dbReference>
<evidence type="ECO:0000256" key="5">
    <source>
        <dbReference type="ARBA" id="ARBA00023136"/>
    </source>
</evidence>
<dbReference type="Proteomes" id="UP000005237">
    <property type="component" value="Unassembled WGS sequence"/>
</dbReference>
<dbReference type="GO" id="GO:0000423">
    <property type="term" value="P:mitophagy"/>
    <property type="evidence" value="ECO:0007669"/>
    <property type="project" value="EnsemblMetazoa"/>
</dbReference>
<keyword evidence="4" id="KW-1133">Transmembrane helix</keyword>
<evidence type="ECO:0000256" key="1">
    <source>
        <dbReference type="ARBA" id="ARBA00004374"/>
    </source>
</evidence>
<evidence type="ECO:0000256" key="3">
    <source>
        <dbReference type="ARBA" id="ARBA00022692"/>
    </source>
</evidence>
<evidence type="ECO:0000313" key="6">
    <source>
        <dbReference type="EnsemblMetazoa" id="CJA05589b.1"/>
    </source>
</evidence>
<accession>A0A8R1HQB4</accession>
<keyword evidence="5" id="KW-0472">Membrane</keyword>
<evidence type="ECO:0008006" key="8">
    <source>
        <dbReference type="Google" id="ProtNLM"/>
    </source>
</evidence>
<reference evidence="7" key="1">
    <citation type="submission" date="2010-08" db="EMBL/GenBank/DDBJ databases">
        <authorList>
            <consortium name="Caenorhabditis japonica Sequencing Consortium"/>
            <person name="Wilson R.K."/>
        </authorList>
    </citation>
    <scope>NUCLEOTIDE SEQUENCE [LARGE SCALE GENOMIC DNA]</scope>
    <source>
        <strain evidence="7">DF5081</strain>
    </source>
</reference>
<proteinExistence type="inferred from homology"/>
<reference evidence="6" key="2">
    <citation type="submission" date="2022-06" db="UniProtKB">
        <authorList>
            <consortium name="EnsemblMetazoa"/>
        </authorList>
    </citation>
    <scope>IDENTIFICATION</scope>
    <source>
        <strain evidence="6">DF5081</strain>
    </source>
</reference>
<dbReference type="Pfam" id="PF04930">
    <property type="entry name" value="FUN14"/>
    <property type="match status" value="1"/>
</dbReference>
<dbReference type="AlphaFoldDB" id="A0A8R1HQB4"/>
<dbReference type="PANTHER" id="PTHR21346:SF0">
    <property type="entry name" value="RE45833P"/>
    <property type="match status" value="1"/>
</dbReference>
<comment type="similarity">
    <text evidence="2">Belongs to the FUN14 family.</text>
</comment>
<organism evidence="6 7">
    <name type="scientific">Caenorhabditis japonica</name>
    <dbReference type="NCBI Taxonomy" id="281687"/>
    <lineage>
        <taxon>Eukaryota</taxon>
        <taxon>Metazoa</taxon>
        <taxon>Ecdysozoa</taxon>
        <taxon>Nematoda</taxon>
        <taxon>Chromadorea</taxon>
        <taxon>Rhabditida</taxon>
        <taxon>Rhabditina</taxon>
        <taxon>Rhabditomorpha</taxon>
        <taxon>Rhabditoidea</taxon>
        <taxon>Rhabditidae</taxon>
        <taxon>Peloderinae</taxon>
        <taxon>Caenorhabditis</taxon>
    </lineage>
</organism>
<dbReference type="InterPro" id="IPR007014">
    <property type="entry name" value="FUN14"/>
</dbReference>
<dbReference type="PANTHER" id="PTHR21346">
    <property type="entry name" value="FUN14 DOMAIN CONTAINING"/>
    <property type="match status" value="1"/>
</dbReference>
<dbReference type="GO" id="GO:0005741">
    <property type="term" value="C:mitochondrial outer membrane"/>
    <property type="evidence" value="ECO:0007669"/>
    <property type="project" value="UniProtKB-SubCell"/>
</dbReference>
<evidence type="ECO:0000313" key="7">
    <source>
        <dbReference type="Proteomes" id="UP000005237"/>
    </source>
</evidence>
<evidence type="ECO:0000256" key="2">
    <source>
        <dbReference type="ARBA" id="ARBA00009160"/>
    </source>
</evidence>
<keyword evidence="7" id="KW-1185">Reference proteome</keyword>
<protein>
    <recommendedName>
        <fullName evidence="8">FUN14 domain-containing protein 1</fullName>
    </recommendedName>
</protein>
<sequence length="138" mass="14840">MVEISINSGNGGGGKKSNEWVDKTLHFIVDLKKQPTMAQLGVGAGFGTVTGYFVTKGGRVVAATVGISFLLAQFAIHKGYITLNESRIERDLKNLQKSVMKKISRKSSEINVSNSFISENRWILGGFAAGMLIGFSVA</sequence>
<evidence type="ECO:0000256" key="4">
    <source>
        <dbReference type="ARBA" id="ARBA00022989"/>
    </source>
</evidence>